<dbReference type="Proteomes" id="UP001055879">
    <property type="component" value="Linkage Group LG18"/>
</dbReference>
<proteinExistence type="predicted"/>
<comment type="caution">
    <text evidence="1">The sequence shown here is derived from an EMBL/GenBank/DDBJ whole genome shotgun (WGS) entry which is preliminary data.</text>
</comment>
<reference evidence="2" key="1">
    <citation type="journal article" date="2022" name="Mol. Ecol. Resour.">
        <title>The genomes of chicory, endive, great burdock and yacon provide insights into Asteraceae palaeo-polyploidization history and plant inulin production.</title>
        <authorList>
            <person name="Fan W."/>
            <person name="Wang S."/>
            <person name="Wang H."/>
            <person name="Wang A."/>
            <person name="Jiang F."/>
            <person name="Liu H."/>
            <person name="Zhao H."/>
            <person name="Xu D."/>
            <person name="Zhang Y."/>
        </authorList>
    </citation>
    <scope>NUCLEOTIDE SEQUENCE [LARGE SCALE GENOMIC DNA]</scope>
    <source>
        <strain evidence="2">cv. Niubang</strain>
    </source>
</reference>
<dbReference type="EMBL" id="CM042064">
    <property type="protein sequence ID" value="KAI3666038.1"/>
    <property type="molecule type" value="Genomic_DNA"/>
</dbReference>
<evidence type="ECO:0000313" key="2">
    <source>
        <dbReference type="Proteomes" id="UP001055879"/>
    </source>
</evidence>
<sequence>MDMDGEYEDGIDGEEDESVNSDRFAVGLHATELHLLTVSGQLKKESRLQQHEEYHSDEYGSPVCHFWPLVKLGRRDLDGEEGVSRNYA</sequence>
<accession>A0ACB8XH20</accession>
<keyword evidence="2" id="KW-1185">Reference proteome</keyword>
<name>A0ACB8XH20_ARCLA</name>
<reference evidence="1 2" key="2">
    <citation type="journal article" date="2022" name="Mol. Ecol. Resour.">
        <title>The genomes of chicory, endive, great burdock and yacon provide insights into Asteraceae paleo-polyploidization history and plant inulin production.</title>
        <authorList>
            <person name="Fan W."/>
            <person name="Wang S."/>
            <person name="Wang H."/>
            <person name="Wang A."/>
            <person name="Jiang F."/>
            <person name="Liu H."/>
            <person name="Zhao H."/>
            <person name="Xu D."/>
            <person name="Zhang Y."/>
        </authorList>
    </citation>
    <scope>NUCLEOTIDE SEQUENCE [LARGE SCALE GENOMIC DNA]</scope>
    <source>
        <strain evidence="2">cv. Niubang</strain>
    </source>
</reference>
<gene>
    <name evidence="1" type="ORF">L6452_44676</name>
</gene>
<organism evidence="1 2">
    <name type="scientific">Arctium lappa</name>
    <name type="common">Greater burdock</name>
    <name type="synonym">Lappa major</name>
    <dbReference type="NCBI Taxonomy" id="4217"/>
    <lineage>
        <taxon>Eukaryota</taxon>
        <taxon>Viridiplantae</taxon>
        <taxon>Streptophyta</taxon>
        <taxon>Embryophyta</taxon>
        <taxon>Tracheophyta</taxon>
        <taxon>Spermatophyta</taxon>
        <taxon>Magnoliopsida</taxon>
        <taxon>eudicotyledons</taxon>
        <taxon>Gunneridae</taxon>
        <taxon>Pentapetalae</taxon>
        <taxon>asterids</taxon>
        <taxon>campanulids</taxon>
        <taxon>Asterales</taxon>
        <taxon>Asteraceae</taxon>
        <taxon>Carduoideae</taxon>
        <taxon>Cardueae</taxon>
        <taxon>Arctiinae</taxon>
        <taxon>Arctium</taxon>
    </lineage>
</organism>
<protein>
    <submittedName>
        <fullName evidence="1">Uncharacterized protein</fullName>
    </submittedName>
</protein>
<evidence type="ECO:0000313" key="1">
    <source>
        <dbReference type="EMBL" id="KAI3666038.1"/>
    </source>
</evidence>